<keyword evidence="3" id="KW-1185">Reference proteome</keyword>
<dbReference type="STRING" id="431943.CKL_2151"/>
<reference evidence="2 3" key="1">
    <citation type="journal article" date="2008" name="Proc. Natl. Acad. Sci. U.S.A.">
        <title>The genome of Clostridium kluyveri, a strict anaerobe with unique metabolic features.</title>
        <authorList>
            <person name="Seedorf H."/>
            <person name="Fricke W.F."/>
            <person name="Veith B."/>
            <person name="Brueggemann H."/>
            <person name="Liesegang H."/>
            <person name="Strittmatter A."/>
            <person name="Miethke M."/>
            <person name="Buckel W."/>
            <person name="Hinderberger J."/>
            <person name="Li F."/>
            <person name="Hagemeier C."/>
            <person name="Thauer R.K."/>
            <person name="Gottschalk G."/>
        </authorList>
    </citation>
    <scope>NUCLEOTIDE SEQUENCE [LARGE SCALE GENOMIC DNA]</scope>
    <source>
        <strain evidence="3">ATCC 8527 / DSM 555 / NCIMB 10680</strain>
    </source>
</reference>
<sequence length="63" mass="7069">MKNLIKKLHPNKYLIIGANAAGINAAKTLRRLDSNSRITIISKDKSVYSRCMLHRVLDGRCTS</sequence>
<protein>
    <recommendedName>
        <fullName evidence="1">FAD/NAD(P)-binding domain-containing protein</fullName>
    </recommendedName>
</protein>
<dbReference type="SUPFAM" id="SSF51905">
    <property type="entry name" value="FAD/NAD(P)-binding domain"/>
    <property type="match status" value="1"/>
</dbReference>
<evidence type="ECO:0000313" key="2">
    <source>
        <dbReference type="EMBL" id="EDK34163.1"/>
    </source>
</evidence>
<dbReference type="Pfam" id="PF07992">
    <property type="entry name" value="Pyr_redox_2"/>
    <property type="match status" value="1"/>
</dbReference>
<dbReference type="EMBL" id="CP000673">
    <property type="protein sequence ID" value="EDK34163.1"/>
    <property type="molecule type" value="Genomic_DNA"/>
</dbReference>
<dbReference type="KEGG" id="ckl:CKL_2151"/>
<gene>
    <name evidence="2" type="ordered locus">CKL_2151</name>
</gene>
<feature type="domain" description="FAD/NAD(P)-binding" evidence="1">
    <location>
        <begin position="12"/>
        <end position="58"/>
    </location>
</feature>
<dbReference type="InterPro" id="IPR036188">
    <property type="entry name" value="FAD/NAD-bd_sf"/>
</dbReference>
<dbReference type="Proteomes" id="UP000002411">
    <property type="component" value="Chromosome"/>
</dbReference>
<dbReference type="HOGENOM" id="CLU_2877895_0_0_9"/>
<dbReference type="GO" id="GO:0016491">
    <property type="term" value="F:oxidoreductase activity"/>
    <property type="evidence" value="ECO:0007669"/>
    <property type="project" value="InterPro"/>
</dbReference>
<dbReference type="AlphaFoldDB" id="A5MZ67"/>
<name>A5MZ67_CLOK5</name>
<dbReference type="Gene3D" id="3.50.50.60">
    <property type="entry name" value="FAD/NAD(P)-binding domain"/>
    <property type="match status" value="1"/>
</dbReference>
<evidence type="ECO:0000313" key="3">
    <source>
        <dbReference type="Proteomes" id="UP000002411"/>
    </source>
</evidence>
<evidence type="ECO:0000259" key="1">
    <source>
        <dbReference type="Pfam" id="PF07992"/>
    </source>
</evidence>
<organism evidence="2 3">
    <name type="scientific">Clostridium kluyveri (strain ATCC 8527 / DSM 555 / NBRC 12016 / NCIMB 10680 / K1)</name>
    <dbReference type="NCBI Taxonomy" id="431943"/>
    <lineage>
        <taxon>Bacteria</taxon>
        <taxon>Bacillati</taxon>
        <taxon>Bacillota</taxon>
        <taxon>Clostridia</taxon>
        <taxon>Eubacteriales</taxon>
        <taxon>Clostridiaceae</taxon>
        <taxon>Clostridium</taxon>
    </lineage>
</organism>
<accession>A5MZ67</accession>
<dbReference type="InterPro" id="IPR023753">
    <property type="entry name" value="FAD/NAD-binding_dom"/>
</dbReference>
<dbReference type="eggNOG" id="COG0446">
    <property type="taxonomic scope" value="Bacteria"/>
</dbReference>
<dbReference type="RefSeq" id="WP_012102490.1">
    <property type="nucleotide sequence ID" value="NC_009706.1"/>
</dbReference>
<proteinExistence type="predicted"/>